<dbReference type="PANTHER" id="PTHR38011:SF7">
    <property type="entry name" value="2,5-DIAMINO-6-RIBOSYLAMINO-4(3H)-PYRIMIDINONE 5'-PHOSPHATE REDUCTASE"/>
    <property type="match status" value="1"/>
</dbReference>
<comment type="similarity">
    <text evidence="5 14">In the C-terminal section; belongs to the HTP reductase family.</text>
</comment>
<evidence type="ECO:0000256" key="3">
    <source>
        <dbReference type="ARBA" id="ARBA00004910"/>
    </source>
</evidence>
<dbReference type="NCBIfam" id="TIGR00227">
    <property type="entry name" value="ribD_Cterm"/>
    <property type="match status" value="1"/>
</dbReference>
<dbReference type="PANTHER" id="PTHR38011">
    <property type="entry name" value="DIHYDROFOLATE REDUCTASE FAMILY PROTEIN (AFU_ORTHOLOGUE AFUA_8G06820)"/>
    <property type="match status" value="1"/>
</dbReference>
<dbReference type="InterPro" id="IPR011549">
    <property type="entry name" value="RibD_C"/>
</dbReference>
<dbReference type="GO" id="GO:0050661">
    <property type="term" value="F:NADP binding"/>
    <property type="evidence" value="ECO:0007669"/>
    <property type="project" value="InterPro"/>
</dbReference>
<dbReference type="EMBL" id="CP012559">
    <property type="protein sequence ID" value="ALB28971.1"/>
    <property type="molecule type" value="Genomic_DNA"/>
</dbReference>
<dbReference type="GO" id="GO:0008835">
    <property type="term" value="F:diaminohydroxyphosphoribosylaminopyrimidine deaminase activity"/>
    <property type="evidence" value="ECO:0007669"/>
    <property type="project" value="UniProtKB-EC"/>
</dbReference>
<accession>A0A0K2LCE6</accession>
<dbReference type="STRING" id="1074467.JP39_06125"/>
<evidence type="ECO:0000256" key="1">
    <source>
        <dbReference type="ARBA" id="ARBA00002151"/>
    </source>
</evidence>
<dbReference type="Gene3D" id="3.40.140.10">
    <property type="entry name" value="Cytidine Deaminase, domain 2"/>
    <property type="match status" value="1"/>
</dbReference>
<evidence type="ECO:0000313" key="19">
    <source>
        <dbReference type="EMBL" id="ALB28971.1"/>
    </source>
</evidence>
<evidence type="ECO:0000256" key="15">
    <source>
        <dbReference type="PIRSR" id="PIRSR006769-1"/>
    </source>
</evidence>
<dbReference type="Gene3D" id="3.40.430.10">
    <property type="entry name" value="Dihydrofolate Reductase, subunit A"/>
    <property type="match status" value="1"/>
</dbReference>
<evidence type="ECO:0000256" key="8">
    <source>
        <dbReference type="ARBA" id="ARBA00022833"/>
    </source>
</evidence>
<dbReference type="NCBIfam" id="TIGR00326">
    <property type="entry name" value="eubact_ribD"/>
    <property type="match status" value="1"/>
</dbReference>
<feature type="binding site" evidence="17">
    <location>
        <position position="86"/>
    </location>
    <ligand>
        <name>Zn(2+)</name>
        <dbReference type="ChEBI" id="CHEBI:29105"/>
        <note>catalytic</note>
    </ligand>
</feature>
<dbReference type="EC" id="3.5.4.26" evidence="14"/>
<comment type="similarity">
    <text evidence="4 14">In the N-terminal section; belongs to the cytidine and deoxycytidylate deaminase family.</text>
</comment>
<comment type="cofactor">
    <cofactor evidence="14 17">
        <name>Zn(2+)</name>
        <dbReference type="ChEBI" id="CHEBI:29105"/>
    </cofactor>
    <text evidence="14 17">Binds 1 zinc ion.</text>
</comment>
<evidence type="ECO:0000256" key="5">
    <source>
        <dbReference type="ARBA" id="ARBA00007417"/>
    </source>
</evidence>
<keyword evidence="7 14" id="KW-0479">Metal-binding</keyword>
<evidence type="ECO:0000256" key="11">
    <source>
        <dbReference type="ARBA" id="ARBA00023268"/>
    </source>
</evidence>
<reference evidence="19 20" key="1">
    <citation type="submission" date="2015-08" db="EMBL/GenBank/DDBJ databases">
        <title>Genomic sequence of Lactobacillus heilongjiangensis DSM 28069, isolated from Chinese traditional pickle.</title>
        <authorList>
            <person name="Jiang X."/>
            <person name="Zheng B."/>
            <person name="Cheng H."/>
        </authorList>
    </citation>
    <scope>NUCLEOTIDE SEQUENCE [LARGE SCALE GENOMIC DNA]</scope>
    <source>
        <strain evidence="19 20">DSM 28069</strain>
    </source>
</reference>
<feature type="binding site" evidence="16">
    <location>
        <position position="203"/>
    </location>
    <ligand>
        <name>substrate</name>
    </ligand>
</feature>
<feature type="binding site" evidence="16">
    <location>
        <position position="153"/>
    </location>
    <ligand>
        <name>NADP(+)</name>
        <dbReference type="ChEBI" id="CHEBI:58349"/>
    </ligand>
</feature>
<dbReference type="GO" id="GO:0008270">
    <property type="term" value="F:zinc ion binding"/>
    <property type="evidence" value="ECO:0007669"/>
    <property type="project" value="InterPro"/>
</dbReference>
<keyword evidence="6 14" id="KW-0686">Riboflavin biosynthesis</keyword>
<dbReference type="PROSITE" id="PS51747">
    <property type="entry name" value="CYT_DCMP_DEAMINASES_2"/>
    <property type="match status" value="1"/>
</dbReference>
<dbReference type="InterPro" id="IPR016193">
    <property type="entry name" value="Cytidine_deaminase-like"/>
</dbReference>
<feature type="domain" description="CMP/dCMP-type deaminase" evidence="18">
    <location>
        <begin position="1"/>
        <end position="125"/>
    </location>
</feature>
<evidence type="ECO:0000256" key="12">
    <source>
        <dbReference type="ARBA" id="ARBA00049861"/>
    </source>
</evidence>
<dbReference type="EC" id="1.1.1.193" evidence="14"/>
<keyword evidence="8 14" id="KW-0862">Zinc</keyword>
<comment type="catalytic activity">
    <reaction evidence="13 14">
        <text>2,5-diamino-6-hydroxy-4-(5-phosphoribosylamino)-pyrimidine + H2O + H(+) = 5-amino-6-(5-phospho-D-ribosylamino)uracil + NH4(+)</text>
        <dbReference type="Rhea" id="RHEA:21868"/>
        <dbReference type="ChEBI" id="CHEBI:15377"/>
        <dbReference type="ChEBI" id="CHEBI:15378"/>
        <dbReference type="ChEBI" id="CHEBI:28938"/>
        <dbReference type="ChEBI" id="CHEBI:58453"/>
        <dbReference type="ChEBI" id="CHEBI:58614"/>
        <dbReference type="EC" id="3.5.4.26"/>
    </reaction>
</comment>
<feature type="binding site" evidence="16">
    <location>
        <position position="183"/>
    </location>
    <ligand>
        <name>substrate</name>
    </ligand>
</feature>
<dbReference type="InterPro" id="IPR024072">
    <property type="entry name" value="DHFR-like_dom_sf"/>
</dbReference>
<feature type="binding site" evidence="16">
    <location>
        <position position="199"/>
    </location>
    <ligand>
        <name>NADP(+)</name>
        <dbReference type="ChEBI" id="CHEBI:58349"/>
    </ligand>
</feature>
<protein>
    <recommendedName>
        <fullName evidence="14">Riboflavin biosynthesis protein RibD</fullName>
    </recommendedName>
    <domain>
        <recommendedName>
            <fullName evidence="14">Diaminohydroxyphosphoribosylaminopyrimidine deaminase</fullName>
            <shortName evidence="14">DRAP deaminase</shortName>
            <ecNumber evidence="14">3.5.4.26</ecNumber>
        </recommendedName>
        <alternativeName>
            <fullName evidence="14">Riboflavin-specific deaminase</fullName>
        </alternativeName>
    </domain>
    <domain>
        <recommendedName>
            <fullName evidence="14">5-amino-6-(5-phosphoribosylamino)uracil reductase</fullName>
            <ecNumber evidence="14">1.1.1.193</ecNumber>
        </recommendedName>
        <alternativeName>
            <fullName evidence="14">HTP reductase</fullName>
        </alternativeName>
    </domain>
</protein>
<dbReference type="SUPFAM" id="SSF53927">
    <property type="entry name" value="Cytidine deaminase-like"/>
    <property type="match status" value="1"/>
</dbReference>
<dbReference type="KEGG" id="lhi:JP39_06125"/>
<dbReference type="AlphaFoldDB" id="A0A0K2LCE6"/>
<dbReference type="CDD" id="cd01284">
    <property type="entry name" value="Riboflavin_deaminase-reductase"/>
    <property type="match status" value="1"/>
</dbReference>
<comment type="catalytic activity">
    <reaction evidence="12 14">
        <text>5-amino-6-(5-phospho-D-ribitylamino)uracil + NADP(+) = 5-amino-6-(5-phospho-D-ribosylamino)uracil + NADPH + H(+)</text>
        <dbReference type="Rhea" id="RHEA:17845"/>
        <dbReference type="ChEBI" id="CHEBI:15378"/>
        <dbReference type="ChEBI" id="CHEBI:57783"/>
        <dbReference type="ChEBI" id="CHEBI:58349"/>
        <dbReference type="ChEBI" id="CHEBI:58421"/>
        <dbReference type="ChEBI" id="CHEBI:58453"/>
        <dbReference type="EC" id="1.1.1.193"/>
    </reaction>
</comment>
<sequence>MTDQQYLEIAINQAKKGLGQTWQNPLVGAVIVKNGQILAKGYHHRFGENHAEIDAISHLKNEKEGTGATIYVTLEPCSHQGKTPPCVNKIIELGFKRVVIGQIDPNPLVAGKSVERLKQHNIQVTNLDNSESLNLAYNFYFQNQRPLITLKYAMSLDGKINQKDGYRTMLTGKDTFQDTQKLRQMNQAILIGENTLKVDDPKLTIRSNPAFPPFRIVLIHNAQKLDLQQAIFQSKGPIYILTNHKNEQVLPENIHVLVDEVWTPRKIIDFLTQQGIQSLLIEGGSHIHANFVKSNLVDNLIVYIAPKLIGGTGLPSIWGPGISEMMNFELKQITPLGSDIKISAKRVY</sequence>
<evidence type="ECO:0000259" key="18">
    <source>
        <dbReference type="PROSITE" id="PS51747"/>
    </source>
</evidence>
<comment type="function">
    <text evidence="1 14">Converts 2,5-diamino-6-(ribosylamino)-4(3h)-pyrimidinone 5'-phosphate into 5-amino-6-(ribosylamino)-2,4(1h,3h)-pyrimidinedione 5'-phosphate.</text>
</comment>
<evidence type="ECO:0000256" key="6">
    <source>
        <dbReference type="ARBA" id="ARBA00022619"/>
    </source>
</evidence>
<evidence type="ECO:0000256" key="14">
    <source>
        <dbReference type="PIRNR" id="PIRNR006769"/>
    </source>
</evidence>
<evidence type="ECO:0000256" key="9">
    <source>
        <dbReference type="ARBA" id="ARBA00022857"/>
    </source>
</evidence>
<dbReference type="OrthoDB" id="9800865at2"/>
<evidence type="ECO:0000256" key="2">
    <source>
        <dbReference type="ARBA" id="ARBA00004882"/>
    </source>
</evidence>
<feature type="binding site" evidence="17">
    <location>
        <position position="50"/>
    </location>
    <ligand>
        <name>Zn(2+)</name>
        <dbReference type="ChEBI" id="CHEBI:29105"/>
        <note>catalytic</note>
    </ligand>
</feature>
<dbReference type="GO" id="GO:0009231">
    <property type="term" value="P:riboflavin biosynthetic process"/>
    <property type="evidence" value="ECO:0007669"/>
    <property type="project" value="UniProtKB-UniPathway"/>
</dbReference>
<dbReference type="InterPro" id="IPR002125">
    <property type="entry name" value="CMP_dCMP_dom"/>
</dbReference>
<dbReference type="PROSITE" id="PS00903">
    <property type="entry name" value="CYT_DCMP_DEAMINASES_1"/>
    <property type="match status" value="1"/>
</dbReference>
<feature type="binding site" evidence="17">
    <location>
        <position position="77"/>
    </location>
    <ligand>
        <name>Zn(2+)</name>
        <dbReference type="ChEBI" id="CHEBI:29105"/>
        <note>catalytic</note>
    </ligand>
</feature>
<gene>
    <name evidence="19" type="ORF">JP39_06125</name>
</gene>
<keyword evidence="11" id="KW-0511">Multifunctional enzyme</keyword>
<feature type="active site" description="Proton donor" evidence="15">
    <location>
        <position position="52"/>
    </location>
</feature>
<dbReference type="InterPro" id="IPR050765">
    <property type="entry name" value="Riboflavin_Biosynth_HTPR"/>
</dbReference>
<dbReference type="GO" id="GO:0008703">
    <property type="term" value="F:5-amino-6-(5-phosphoribosylamino)uracil reductase activity"/>
    <property type="evidence" value="ECO:0007669"/>
    <property type="project" value="UniProtKB-EC"/>
</dbReference>
<dbReference type="UniPathway" id="UPA00275">
    <property type="reaction ID" value="UER00401"/>
</dbReference>
<feature type="binding site" evidence="16">
    <location>
        <position position="195"/>
    </location>
    <ligand>
        <name>NADP(+)</name>
        <dbReference type="ChEBI" id="CHEBI:58349"/>
    </ligand>
</feature>
<evidence type="ECO:0000256" key="7">
    <source>
        <dbReference type="ARBA" id="ARBA00022723"/>
    </source>
</evidence>
<organism evidence="19 20">
    <name type="scientific">Companilactobacillus heilongjiangensis</name>
    <dbReference type="NCBI Taxonomy" id="1074467"/>
    <lineage>
        <taxon>Bacteria</taxon>
        <taxon>Bacillati</taxon>
        <taxon>Bacillota</taxon>
        <taxon>Bacilli</taxon>
        <taxon>Lactobacillales</taxon>
        <taxon>Lactobacillaceae</taxon>
        <taxon>Companilactobacillus</taxon>
    </lineage>
</organism>
<comment type="pathway">
    <text evidence="3 14">Cofactor biosynthesis; riboflavin biosynthesis; 5-amino-6-(D-ribitylamino)uracil from GTP: step 3/4.</text>
</comment>
<keyword evidence="10 14" id="KW-0560">Oxidoreductase</keyword>
<dbReference type="InterPro" id="IPR004794">
    <property type="entry name" value="Eubact_RibD"/>
</dbReference>
<evidence type="ECO:0000256" key="10">
    <source>
        <dbReference type="ARBA" id="ARBA00023002"/>
    </source>
</evidence>
<proteinExistence type="inferred from homology"/>
<dbReference type="SUPFAM" id="SSF53597">
    <property type="entry name" value="Dihydrofolate reductase-like"/>
    <property type="match status" value="1"/>
</dbReference>
<feature type="binding site" evidence="16">
    <location>
        <position position="282"/>
    </location>
    <ligand>
        <name>substrate</name>
    </ligand>
</feature>
<keyword evidence="20" id="KW-1185">Reference proteome</keyword>
<dbReference type="Proteomes" id="UP000061546">
    <property type="component" value="Chromosome"/>
</dbReference>
<comment type="pathway">
    <text evidence="2 14">Cofactor biosynthesis; riboflavin biosynthesis; 5-amino-6-(D-ribitylamino)uracil from GTP: step 2/4.</text>
</comment>
<dbReference type="PIRSF" id="PIRSF006769">
    <property type="entry name" value="RibD"/>
    <property type="match status" value="1"/>
</dbReference>
<keyword evidence="9 14" id="KW-0521">NADP</keyword>
<evidence type="ECO:0000256" key="17">
    <source>
        <dbReference type="PIRSR" id="PIRSR006769-3"/>
    </source>
</evidence>
<feature type="binding site" evidence="16">
    <location>
        <position position="206"/>
    </location>
    <ligand>
        <name>substrate</name>
    </ligand>
</feature>
<dbReference type="InterPro" id="IPR016192">
    <property type="entry name" value="APOBEC/CMP_deaminase_Zn-bd"/>
</dbReference>
<dbReference type="Pfam" id="PF01872">
    <property type="entry name" value="RibD_C"/>
    <property type="match status" value="1"/>
</dbReference>
<dbReference type="RefSeq" id="WP_082330656.1">
    <property type="nucleotide sequence ID" value="NZ_BJDV01000001.1"/>
</dbReference>
<evidence type="ECO:0000256" key="16">
    <source>
        <dbReference type="PIRSR" id="PIRSR006769-2"/>
    </source>
</evidence>
<evidence type="ECO:0000256" key="4">
    <source>
        <dbReference type="ARBA" id="ARBA00005259"/>
    </source>
</evidence>
<evidence type="ECO:0000256" key="13">
    <source>
        <dbReference type="ARBA" id="ARBA00049886"/>
    </source>
</evidence>
<dbReference type="Pfam" id="PF00383">
    <property type="entry name" value="dCMP_cyt_deam_1"/>
    <property type="match status" value="1"/>
</dbReference>
<keyword evidence="14" id="KW-0378">Hydrolase</keyword>
<name>A0A0K2LCE6_9LACO</name>
<evidence type="ECO:0000313" key="20">
    <source>
        <dbReference type="Proteomes" id="UP000061546"/>
    </source>
</evidence>
<dbReference type="InterPro" id="IPR002734">
    <property type="entry name" value="RibDG_C"/>
</dbReference>